<organism evidence="1 2">
    <name type="scientific">Parasphaerochaeta coccoides (strain ATCC BAA-1237 / DSM 17374 / SPN1)</name>
    <name type="common">Sphaerochaeta coccoides</name>
    <dbReference type="NCBI Taxonomy" id="760011"/>
    <lineage>
        <taxon>Bacteria</taxon>
        <taxon>Pseudomonadati</taxon>
        <taxon>Spirochaetota</taxon>
        <taxon>Spirochaetia</taxon>
        <taxon>Spirochaetales</taxon>
        <taxon>Sphaerochaetaceae</taxon>
        <taxon>Parasphaerochaeta</taxon>
    </lineage>
</organism>
<dbReference type="Gene3D" id="2.160.20.80">
    <property type="entry name" value="E3 ubiquitin-protein ligase SopA"/>
    <property type="match status" value="1"/>
</dbReference>
<keyword evidence="2" id="KW-1185">Reference proteome</keyword>
<dbReference type="OrthoDB" id="369577at2"/>
<dbReference type="STRING" id="760011.Spico_0453"/>
<dbReference type="KEGG" id="scc:Spico_0453"/>
<reference evidence="1 2" key="2">
    <citation type="journal article" date="2012" name="Stand. Genomic Sci.">
        <title>Complete genome sequence of the termite hindgut bacterium Spirochaeta coccoides type strain (SPN1(T)), reclassification in the genus Sphaerochaeta as Sphaerochaeta coccoides comb. nov. and emendations of the family Spirochaetaceae and the genus Sphaerochaeta.</title>
        <authorList>
            <person name="Abt B."/>
            <person name="Han C."/>
            <person name="Scheuner C."/>
            <person name="Lu M."/>
            <person name="Lapidus A."/>
            <person name="Nolan M."/>
            <person name="Lucas S."/>
            <person name="Hammon N."/>
            <person name="Deshpande S."/>
            <person name="Cheng J.F."/>
            <person name="Tapia R."/>
            <person name="Goodwin L.A."/>
            <person name="Pitluck S."/>
            <person name="Liolios K."/>
            <person name="Pagani I."/>
            <person name="Ivanova N."/>
            <person name="Mavromatis K."/>
            <person name="Mikhailova N."/>
            <person name="Huntemann M."/>
            <person name="Pati A."/>
            <person name="Chen A."/>
            <person name="Palaniappan K."/>
            <person name="Land M."/>
            <person name="Hauser L."/>
            <person name="Brambilla E.M."/>
            <person name="Rohde M."/>
            <person name="Spring S."/>
            <person name="Gronow S."/>
            <person name="Goker M."/>
            <person name="Woyke T."/>
            <person name="Bristow J."/>
            <person name="Eisen J.A."/>
            <person name="Markowitz V."/>
            <person name="Hugenholtz P."/>
            <person name="Kyrpides N.C."/>
            <person name="Klenk H.P."/>
            <person name="Detter J.C."/>
        </authorList>
    </citation>
    <scope>NUCLEOTIDE SEQUENCE [LARGE SCALE GENOMIC DNA]</scope>
    <source>
        <strain evidence="2">ATCC BAA-1237 / DSM 17374 / SPN1</strain>
    </source>
</reference>
<dbReference type="Proteomes" id="UP000007939">
    <property type="component" value="Chromosome"/>
</dbReference>
<dbReference type="eggNOG" id="COG1357">
    <property type="taxonomic scope" value="Bacteria"/>
</dbReference>
<dbReference type="Pfam" id="PF00805">
    <property type="entry name" value="Pentapeptide"/>
    <property type="match status" value="2"/>
</dbReference>
<dbReference type="PANTHER" id="PTHR42999:SF1">
    <property type="entry name" value="PENTAPEPTIDE REPEAT-CONTAINING PROTEIN"/>
    <property type="match status" value="1"/>
</dbReference>
<evidence type="ECO:0000313" key="2">
    <source>
        <dbReference type="Proteomes" id="UP000007939"/>
    </source>
</evidence>
<accession>F4GIH3</accession>
<protein>
    <submittedName>
        <fullName evidence="1">Pentapeptide repeat protein</fullName>
    </submittedName>
</protein>
<evidence type="ECO:0000313" key="1">
    <source>
        <dbReference type="EMBL" id="AEC01681.1"/>
    </source>
</evidence>
<dbReference type="InterPro" id="IPR052949">
    <property type="entry name" value="PA_immunity-related"/>
</dbReference>
<sequence length="192" mass="21613">MFSFIKCAQPGCTDFVCDDELMCSLHTPDKEGVKARARAAMLSASPMGDLSLGHAEFSGENFSRGKWVTCYLPWNTFRNCSFSGTQLIACYFNFSLFVACDFTGLDARYCVFAGCRFIDCDFSDSLLLHSNFMGIEAHSTDFSHSDLNYSTFLSSSLESVKFEDCSMKNTDMGFTRRQDVSFRYSNYDEAKV</sequence>
<dbReference type="InterPro" id="IPR001646">
    <property type="entry name" value="5peptide_repeat"/>
</dbReference>
<gene>
    <name evidence="1" type="ordered locus">Spico_0453</name>
</gene>
<dbReference type="AlphaFoldDB" id="F4GIH3"/>
<dbReference type="EMBL" id="CP002659">
    <property type="protein sequence ID" value="AEC01681.1"/>
    <property type="molecule type" value="Genomic_DNA"/>
</dbReference>
<dbReference type="SUPFAM" id="SSF141571">
    <property type="entry name" value="Pentapeptide repeat-like"/>
    <property type="match status" value="1"/>
</dbReference>
<reference evidence="2" key="1">
    <citation type="submission" date="2011-04" db="EMBL/GenBank/DDBJ databases">
        <title>The complete genome of Spirochaeta coccoides DSM 17374.</title>
        <authorList>
            <person name="Lucas S."/>
            <person name="Copeland A."/>
            <person name="Lapidus A."/>
            <person name="Bruce D."/>
            <person name="Goodwin L."/>
            <person name="Pitluck S."/>
            <person name="Peters L."/>
            <person name="Kyrpides N."/>
            <person name="Mavromatis K."/>
            <person name="Pagani I."/>
            <person name="Ivanova N."/>
            <person name="Ovchinnikova G."/>
            <person name="Lu M."/>
            <person name="Detter J.C."/>
            <person name="Tapia R."/>
            <person name="Han C."/>
            <person name="Land M."/>
            <person name="Hauser L."/>
            <person name="Markowitz V."/>
            <person name="Cheng J.-F."/>
            <person name="Hugenholtz P."/>
            <person name="Woyke T."/>
            <person name="Wu D."/>
            <person name="Spring S."/>
            <person name="Schroeder M."/>
            <person name="Brambilla E."/>
            <person name="Klenk H.-P."/>
            <person name="Eisen J.A."/>
        </authorList>
    </citation>
    <scope>NUCLEOTIDE SEQUENCE [LARGE SCALE GENOMIC DNA]</scope>
    <source>
        <strain evidence="2">ATCC BAA-1237 / DSM 17374 / SPN1</strain>
    </source>
</reference>
<proteinExistence type="predicted"/>
<name>F4GIH3_PARC1</name>
<dbReference type="PANTHER" id="PTHR42999">
    <property type="entry name" value="ANTIBIOTIC RESISTANCE PROTEIN MCBG"/>
    <property type="match status" value="1"/>
</dbReference>
<dbReference type="HOGENOM" id="CLU_109834_0_0_12"/>